<keyword evidence="3" id="KW-1185">Reference proteome</keyword>
<dbReference type="EMBL" id="KI536861">
    <property type="protein sequence ID" value="ESR41806.1"/>
    <property type="molecule type" value="Genomic_DNA"/>
</dbReference>
<dbReference type="KEGG" id="cic:CICLE_v10013387mg"/>
<organism evidence="2 3">
    <name type="scientific">Citrus clementina</name>
    <name type="common">Clementine</name>
    <name type="synonym">Citrus deliciosa x Citrus sinensis</name>
    <dbReference type="NCBI Taxonomy" id="85681"/>
    <lineage>
        <taxon>Eukaryota</taxon>
        <taxon>Viridiplantae</taxon>
        <taxon>Streptophyta</taxon>
        <taxon>Embryophyta</taxon>
        <taxon>Tracheophyta</taxon>
        <taxon>Spermatophyta</taxon>
        <taxon>Magnoliopsida</taxon>
        <taxon>eudicotyledons</taxon>
        <taxon>Gunneridae</taxon>
        <taxon>Pentapetalae</taxon>
        <taxon>rosids</taxon>
        <taxon>malvids</taxon>
        <taxon>Sapindales</taxon>
        <taxon>Rutaceae</taxon>
        <taxon>Aurantioideae</taxon>
        <taxon>Citrus</taxon>
    </lineage>
</organism>
<proteinExistence type="predicted"/>
<feature type="region of interest" description="Disordered" evidence="1">
    <location>
        <begin position="1"/>
        <end position="20"/>
    </location>
</feature>
<reference evidence="2 3" key="1">
    <citation type="submission" date="2013-10" db="EMBL/GenBank/DDBJ databases">
        <authorList>
            <consortium name="International Citrus Genome Consortium"/>
            <person name="Jenkins J."/>
            <person name="Schmutz J."/>
            <person name="Prochnik S."/>
            <person name="Rokhsar D."/>
            <person name="Gmitter F."/>
            <person name="Ollitrault P."/>
            <person name="Machado M."/>
            <person name="Talon M."/>
            <person name="Wincker P."/>
            <person name="Jaillon O."/>
            <person name="Morgante M."/>
        </authorList>
    </citation>
    <scope>NUCLEOTIDE SEQUENCE</scope>
    <source>
        <strain evidence="3">cv. Clemenules</strain>
    </source>
</reference>
<dbReference type="InParanoid" id="V4SX90"/>
<dbReference type="eggNOG" id="ENOG502SUNM">
    <property type="taxonomic scope" value="Eukaryota"/>
</dbReference>
<dbReference type="STRING" id="85681.V4SX90"/>
<gene>
    <name evidence="2" type="ORF">CICLE_v10013387mg</name>
</gene>
<dbReference type="OMA" id="QPDIGNT"/>
<evidence type="ECO:0000313" key="2">
    <source>
        <dbReference type="EMBL" id="ESR41806.1"/>
    </source>
</evidence>
<dbReference type="PANTHER" id="PTHR47851:SF5">
    <property type="entry name" value="MYB_SANT-LIKE DOMAIN-CONTAINING PROTEIN"/>
    <property type="match status" value="1"/>
</dbReference>
<accession>V4SX90</accession>
<evidence type="ECO:0000256" key="1">
    <source>
        <dbReference type="SAM" id="MobiDB-lite"/>
    </source>
</evidence>
<sequence length="204" mass="22739">LPNINEKAATNNDDNSNTEIPEGIKFRSKGLINADQLEILFKDVAAIGEGSWAPFMGFVPNDGEGGPSNEYIGEDNNMYFQEKNVNIEPNNFGGLENIETDIDNGTPIASTHDNGRKRKLPIRKRDGAAAVESRPSIAIRNGENGCSIAEVMEVLYSMPEIEIKSELYLNATKIFLKKENREMFAAIKNRDAQIEWLKFMKDAL</sequence>
<dbReference type="PANTHER" id="PTHR47851">
    <property type="entry name" value="OS06G0588700 PROTEIN-RELATED"/>
    <property type="match status" value="1"/>
</dbReference>
<protein>
    <submittedName>
        <fullName evidence="2">Uncharacterized protein</fullName>
    </submittedName>
</protein>
<name>V4SX90_CITCL</name>
<evidence type="ECO:0000313" key="3">
    <source>
        <dbReference type="Proteomes" id="UP000030687"/>
    </source>
</evidence>
<dbReference type="AlphaFoldDB" id="V4SX90"/>
<dbReference type="Proteomes" id="UP000030687">
    <property type="component" value="Unassembled WGS sequence"/>
</dbReference>
<feature type="non-terminal residue" evidence="2">
    <location>
        <position position="1"/>
    </location>
</feature>
<feature type="compositionally biased region" description="Polar residues" evidence="1">
    <location>
        <begin position="8"/>
        <end position="19"/>
    </location>
</feature>